<dbReference type="GO" id="GO:0046872">
    <property type="term" value="F:metal ion binding"/>
    <property type="evidence" value="ECO:0007669"/>
    <property type="project" value="UniProtKB-KW"/>
</dbReference>
<dbReference type="InterPro" id="IPR054708">
    <property type="entry name" value="MTPAP-like_central"/>
</dbReference>
<feature type="region of interest" description="Disordered" evidence="5">
    <location>
        <begin position="1"/>
        <end position="23"/>
    </location>
</feature>
<evidence type="ECO:0000256" key="2">
    <source>
        <dbReference type="ARBA" id="ARBA00012388"/>
    </source>
</evidence>
<keyword evidence="6" id="KW-0812">Transmembrane</keyword>
<dbReference type="Pfam" id="PF03828">
    <property type="entry name" value="PAP_assoc"/>
    <property type="match status" value="1"/>
</dbReference>
<dbReference type="SUPFAM" id="SSF81631">
    <property type="entry name" value="PAP/OAS1 substrate-binding domain"/>
    <property type="match status" value="1"/>
</dbReference>
<evidence type="ECO:0000256" key="4">
    <source>
        <dbReference type="ARBA" id="ARBA00022842"/>
    </source>
</evidence>
<keyword evidence="4" id="KW-0460">Magnesium</keyword>
<evidence type="ECO:0000256" key="5">
    <source>
        <dbReference type="SAM" id="MobiDB-lite"/>
    </source>
</evidence>
<proteinExistence type="inferred from homology"/>
<dbReference type="AlphaFoldDB" id="A0A8H7BFW6"/>
<dbReference type="SUPFAM" id="SSF81301">
    <property type="entry name" value="Nucleotidyltransferase"/>
    <property type="match status" value="1"/>
</dbReference>
<gene>
    <name evidence="9" type="ORF">EC973_003161</name>
</gene>
<evidence type="ECO:0000259" key="8">
    <source>
        <dbReference type="Pfam" id="PF22600"/>
    </source>
</evidence>
<dbReference type="EC" id="2.7.7.19" evidence="2"/>
<accession>A0A8H7BFW6</accession>
<dbReference type="PANTHER" id="PTHR23092">
    <property type="entry name" value="POLY(A) RNA POLYMERASE"/>
    <property type="match status" value="1"/>
</dbReference>
<dbReference type="GO" id="GO:0005730">
    <property type="term" value="C:nucleolus"/>
    <property type="evidence" value="ECO:0007669"/>
    <property type="project" value="TreeGrafter"/>
</dbReference>
<dbReference type="OrthoDB" id="273917at2759"/>
<sequence length="417" mass="47994">MARTKKSKKQKLANQQAKETEDSIITNIEEDFIALDEEDKRSRQEKRFEIKSGNKRKREEEEEDEETSDFESFTEDEKYVYPWVERLQSVTLPKNPTVSAFFQKEIVAFVQYLEPSRAEVRMREFLIHRVEQVIKRLSPRSKVDDSDIDIVVNPPVGERLQLRKIARALEKYDICDNTTVIDRATVPVIKFEDALTELKVDIIVDSTTGLASAEIIKTMIRQQPGLRQLTLIIKHFLALRKLNEVFSGGLGGYAIVCLVLSFLQMHPKVASGEIDPEKNLGPLLIEFFHLYGINFELGRIGICVRNRGSYFDADYDNDIGCKSYSAVSVCQHFRKAYLTLTSHASALAEQVERQSKKGKDVRDCFSKTSLLKHIIHIPVNMISQRDLIEECYLQRRWLDEFAADSFSWTAEELGKSK</sequence>
<name>A0A8H7BFW6_9FUNG</name>
<dbReference type="InterPro" id="IPR043519">
    <property type="entry name" value="NT_sf"/>
</dbReference>
<dbReference type="GO" id="GO:0003729">
    <property type="term" value="F:mRNA binding"/>
    <property type="evidence" value="ECO:0007669"/>
    <property type="project" value="TreeGrafter"/>
</dbReference>
<dbReference type="GO" id="GO:1990817">
    <property type="term" value="F:poly(A) RNA polymerase activity"/>
    <property type="evidence" value="ECO:0007669"/>
    <property type="project" value="UniProtKB-EC"/>
</dbReference>
<evidence type="ECO:0000256" key="6">
    <source>
        <dbReference type="SAM" id="Phobius"/>
    </source>
</evidence>
<dbReference type="Proteomes" id="UP000605846">
    <property type="component" value="Unassembled WGS sequence"/>
</dbReference>
<keyword evidence="3" id="KW-0479">Metal-binding</keyword>
<dbReference type="GO" id="GO:0031499">
    <property type="term" value="C:TRAMP complex"/>
    <property type="evidence" value="ECO:0007669"/>
    <property type="project" value="TreeGrafter"/>
</dbReference>
<dbReference type="Pfam" id="PF22600">
    <property type="entry name" value="MTPAP-like_central"/>
    <property type="match status" value="1"/>
</dbReference>
<feature type="compositionally biased region" description="Basic and acidic residues" evidence="5">
    <location>
        <begin position="40"/>
        <end position="52"/>
    </location>
</feature>
<comment type="caution">
    <text evidence="9">The sequence shown here is derived from an EMBL/GenBank/DDBJ whole genome shotgun (WGS) entry which is preliminary data.</text>
</comment>
<feature type="transmembrane region" description="Helical" evidence="6">
    <location>
        <begin position="245"/>
        <end position="263"/>
    </location>
</feature>
<feature type="region of interest" description="Disordered" evidence="5">
    <location>
        <begin position="40"/>
        <end position="73"/>
    </location>
</feature>
<evidence type="ECO:0000313" key="10">
    <source>
        <dbReference type="Proteomes" id="UP000605846"/>
    </source>
</evidence>
<dbReference type="InterPro" id="IPR002058">
    <property type="entry name" value="PAP_assoc"/>
</dbReference>
<dbReference type="Gene3D" id="1.10.1410.10">
    <property type="match status" value="1"/>
</dbReference>
<protein>
    <recommendedName>
        <fullName evidence="2">polynucleotide adenylyltransferase</fullName>
        <ecNumber evidence="2">2.7.7.19</ecNumber>
    </recommendedName>
</protein>
<feature type="compositionally biased region" description="Acidic residues" evidence="5">
    <location>
        <begin position="60"/>
        <end position="73"/>
    </location>
</feature>
<dbReference type="GO" id="GO:0010605">
    <property type="term" value="P:negative regulation of macromolecule metabolic process"/>
    <property type="evidence" value="ECO:0007669"/>
    <property type="project" value="UniProtKB-ARBA"/>
</dbReference>
<dbReference type="GO" id="GO:0031123">
    <property type="term" value="P:RNA 3'-end processing"/>
    <property type="evidence" value="ECO:0007669"/>
    <property type="project" value="TreeGrafter"/>
</dbReference>
<evidence type="ECO:0000313" key="9">
    <source>
        <dbReference type="EMBL" id="KAF7722422.1"/>
    </source>
</evidence>
<dbReference type="EMBL" id="JABAYA010000196">
    <property type="protein sequence ID" value="KAF7722422.1"/>
    <property type="molecule type" value="Genomic_DNA"/>
</dbReference>
<dbReference type="InterPro" id="IPR045862">
    <property type="entry name" value="Trf4-like"/>
</dbReference>
<keyword evidence="6" id="KW-1133">Transmembrane helix</keyword>
<evidence type="ECO:0000256" key="1">
    <source>
        <dbReference type="ARBA" id="ARBA00008593"/>
    </source>
</evidence>
<dbReference type="GO" id="GO:0043634">
    <property type="term" value="P:polyadenylation-dependent ncRNA catabolic process"/>
    <property type="evidence" value="ECO:0007669"/>
    <property type="project" value="TreeGrafter"/>
</dbReference>
<feature type="domain" description="Poly(A) RNA polymerase mitochondrial-like central palm" evidence="8">
    <location>
        <begin position="103"/>
        <end position="218"/>
    </location>
</feature>
<evidence type="ECO:0000256" key="3">
    <source>
        <dbReference type="ARBA" id="ARBA00022723"/>
    </source>
</evidence>
<evidence type="ECO:0000259" key="7">
    <source>
        <dbReference type="Pfam" id="PF03828"/>
    </source>
</evidence>
<organism evidence="9 10">
    <name type="scientific">Apophysomyces ossiformis</name>
    <dbReference type="NCBI Taxonomy" id="679940"/>
    <lineage>
        <taxon>Eukaryota</taxon>
        <taxon>Fungi</taxon>
        <taxon>Fungi incertae sedis</taxon>
        <taxon>Mucoromycota</taxon>
        <taxon>Mucoromycotina</taxon>
        <taxon>Mucoromycetes</taxon>
        <taxon>Mucorales</taxon>
        <taxon>Mucorineae</taxon>
        <taxon>Mucoraceae</taxon>
        <taxon>Apophysomyces</taxon>
    </lineage>
</organism>
<dbReference type="CDD" id="cd05402">
    <property type="entry name" value="NT_PAP_TUTase"/>
    <property type="match status" value="1"/>
</dbReference>
<keyword evidence="10" id="KW-1185">Reference proteome</keyword>
<reference evidence="9" key="1">
    <citation type="submission" date="2020-01" db="EMBL/GenBank/DDBJ databases">
        <title>Genome Sequencing of Three Apophysomyces-Like Fungal Strains Confirms a Novel Fungal Genus in the Mucoromycota with divergent Burkholderia-like Endosymbiotic Bacteria.</title>
        <authorList>
            <person name="Stajich J.E."/>
            <person name="Macias A.M."/>
            <person name="Carter-House D."/>
            <person name="Lovett B."/>
            <person name="Kasson L.R."/>
            <person name="Berry K."/>
            <person name="Grigoriev I."/>
            <person name="Chang Y."/>
            <person name="Spatafora J."/>
            <person name="Kasson M.T."/>
        </authorList>
    </citation>
    <scope>NUCLEOTIDE SEQUENCE</scope>
    <source>
        <strain evidence="9">NRRL A-21654</strain>
    </source>
</reference>
<feature type="domain" description="PAP-associated" evidence="7">
    <location>
        <begin position="279"/>
        <end position="309"/>
    </location>
</feature>
<dbReference type="PANTHER" id="PTHR23092:SF15">
    <property type="entry name" value="INACTIVE NON-CANONICAL POLY(A) RNA POLYMERASE PROTEIN TRF4-2-RELATED"/>
    <property type="match status" value="1"/>
</dbReference>
<keyword evidence="6" id="KW-0472">Membrane</keyword>
<feature type="compositionally biased region" description="Basic residues" evidence="5">
    <location>
        <begin position="1"/>
        <end position="11"/>
    </location>
</feature>
<comment type="similarity">
    <text evidence="1">Belongs to the DNA polymerase type-B-like family.</text>
</comment>